<dbReference type="GO" id="GO:0005829">
    <property type="term" value="C:cytosol"/>
    <property type="evidence" value="ECO:0007669"/>
    <property type="project" value="UniProtKB-ARBA"/>
</dbReference>
<dbReference type="EMBL" id="RWIC01000354">
    <property type="protein sequence ID" value="TKC45021.1"/>
    <property type="molecule type" value="Genomic_DNA"/>
</dbReference>
<feature type="compositionally biased region" description="Low complexity" evidence="7">
    <location>
        <begin position="743"/>
        <end position="753"/>
    </location>
</feature>
<dbReference type="PANTHER" id="PTHR22896">
    <property type="entry name" value="CDK5 AND ABL1 ENZYME SUBSTRATE 1"/>
    <property type="match status" value="1"/>
</dbReference>
<feature type="domain" description="DNA endonuclease Ctp1 N-terminal" evidence="9">
    <location>
        <begin position="66"/>
        <end position="154"/>
    </location>
</feature>
<keyword evidence="2" id="KW-0597">Phosphoprotein</keyword>
<comment type="similarity">
    <text evidence="1">Belongs to the cyclin family.</text>
</comment>
<feature type="domain" description="Cyclin N-terminal" evidence="8">
    <location>
        <begin position="1370"/>
        <end position="1464"/>
    </location>
</feature>
<evidence type="ECO:0000256" key="4">
    <source>
        <dbReference type="ARBA" id="ARBA00023127"/>
    </source>
</evidence>
<feature type="region of interest" description="Disordered" evidence="7">
    <location>
        <begin position="1043"/>
        <end position="1078"/>
    </location>
</feature>
<proteinExistence type="inferred from homology"/>
<feature type="compositionally biased region" description="Low complexity" evidence="7">
    <location>
        <begin position="170"/>
        <end position="182"/>
    </location>
</feature>
<organism evidence="10 11">
    <name type="scientific">Monodon monoceros</name>
    <name type="common">Narwhal</name>
    <name type="synonym">Ceratodon monodon</name>
    <dbReference type="NCBI Taxonomy" id="40151"/>
    <lineage>
        <taxon>Eukaryota</taxon>
        <taxon>Metazoa</taxon>
        <taxon>Chordata</taxon>
        <taxon>Craniata</taxon>
        <taxon>Vertebrata</taxon>
        <taxon>Euteleostomi</taxon>
        <taxon>Mammalia</taxon>
        <taxon>Eutheria</taxon>
        <taxon>Laurasiatheria</taxon>
        <taxon>Artiodactyla</taxon>
        <taxon>Whippomorpha</taxon>
        <taxon>Cetacea</taxon>
        <taxon>Odontoceti</taxon>
        <taxon>Monodontidae</taxon>
        <taxon>Monodon</taxon>
    </lineage>
</organism>
<feature type="region of interest" description="Disordered" evidence="7">
    <location>
        <begin position="248"/>
        <end position="284"/>
    </location>
</feature>
<keyword evidence="6" id="KW-0175">Coiled coil</keyword>
<feature type="compositionally biased region" description="Pro residues" evidence="7">
    <location>
        <begin position="552"/>
        <end position="566"/>
    </location>
</feature>
<dbReference type="GO" id="GO:0051301">
    <property type="term" value="P:cell division"/>
    <property type="evidence" value="ECO:0007669"/>
    <property type="project" value="UniProtKB-KW"/>
</dbReference>
<evidence type="ECO:0008006" key="12">
    <source>
        <dbReference type="Google" id="ProtNLM"/>
    </source>
</evidence>
<evidence type="ECO:0000259" key="8">
    <source>
        <dbReference type="Pfam" id="PF00134"/>
    </source>
</evidence>
<feature type="coiled-coil region" evidence="6">
    <location>
        <begin position="5"/>
        <end position="32"/>
    </location>
</feature>
<dbReference type="CDD" id="cd20603">
    <property type="entry name" value="CYCLIN_CABLES2"/>
    <property type="match status" value="1"/>
</dbReference>
<sequence>MESFMESLNRLKDVHENEITGLQNKLLELNSERCRQSQARERLAGQRGAPAEQHAHRGPSPPSPRRDAQRAEELCAKNRQLREQQRVLKENLRALENRLRAGLCDRCMVTQELARKKQQEFESSLLQSLQHVFLLTAELTRLQEENDALKEEVKQLRGPGAKPQFREGAPGPLSPLLLPSLGTRKAVTEKPLEGHEEVEDGHAERPVGYGTSPVAKISPGANLPEPRAPDTSPQHISNQLHGTIAVVRPGSRACSANRGSVNGTSPLPPPRSSPPSPSGEHSLPLDSILQASLPSAKPCESPKSSLQADRLCHLNRHLALPRGSPHSGPQAPATAPRGPQPPGFKAGEAEAWEEPVGLLGLPGTLAGVRDPRLEGALHLLLAQQLWARGRAGGAGLRGPPVPGKAPPSPPAGPHSEGPGGGAAWAALPRGQHPQPAGPGSPGTKEASATQDYVPDKPLDLSEWGRGRDGAPKPASQPGSLSPPGAHTPSPKPPQGVEPSAQSGVQGLGDCTKGAEEAEAEEPPPSTVKGPSPVPGLHAPRPEHPGALGCSPPSVPPAGPSLPPPSGPGHEDRGGPELPPCPQRPDGDGHPGHQPGLTHTLRPAELSKAQGQRLESDELDKPDTSDSEVGLSTEAGAMQSLPAEGPRSFCATEHGRGPQKRKRASDQWSKVAAQARPLGAHESLRTPELADTACRLVFVQAGLRRRLGCGRHNAPLLPGSLEEAILRSKEPRGARSPRDPKDGSPSPSTSSWEESQGHPSLPSRAPHPTARGQDSPRRQPADGPSSSVADWVLAHIQRGWEGQESWSSEPLHLRNGLARHPQPSICSLAGSSPSWTVPPPPTNSTSILDPRGCEPGRPFLTGHGALSSGLGRPLVESHKRVLGSEGAGRMTAAPGSGGGALQARAVSAPPPNTCTEERNACAVYGSTEEHSQLRGQTTRQVPVSNRREAPALTQGRFAADGRAGLCLGLKAQHRPPACHPRQVPSPLGLAVSSSVTGGGQGAPLAIPGAPEGGTAPAPAHTHPKRGSALEPKDEALRTLTTNATAQQVEQSTGAPGPRLPSQGLEPAAGFASRHGSCTSTCSGAPSQGRACLIAHRGAGAHQPLPQASLVAGRRVGSQRCSLEFLEDTVGCASVQRTKHTSGSPRHKGLKKTHFIKNMRQYDTKNSRIVLICAKRSLCAAFSVLPYGEGLRVSDLRVDSQKQRHPSGGVSVSSEMVFQLEGVELGADGKVGADAQTGRSPCGGLVVSYAKFLYPTNALVTLKPDSHGPPPQPRPSAPRALLGPRCKPIPPRAAPAGSELGADAGDALEYNPDLLDDPQWPCGKHKRVLIFASYMTTVIEYVKPSDLKKDMNETFREKFPHIKLTLSKIRSLKREMWNLSEECGLEPVTVSMAYVYFEKLVLQGKVNKQNRKLCAGACVLLAAKISSDLRKNDVKQLIDKLEEKFRFNRRDLIGFEFTVLVALELALYLPENQVLPHYRRLTQQF</sequence>
<feature type="compositionally biased region" description="Basic and acidic residues" evidence="7">
    <location>
        <begin position="186"/>
        <end position="205"/>
    </location>
</feature>
<evidence type="ECO:0000256" key="7">
    <source>
        <dbReference type="SAM" id="MobiDB-lite"/>
    </source>
</evidence>
<evidence type="ECO:0000259" key="9">
    <source>
        <dbReference type="Pfam" id="PF10482"/>
    </source>
</evidence>
<feature type="region of interest" description="Disordered" evidence="7">
    <location>
        <begin position="37"/>
        <end position="71"/>
    </location>
</feature>
<dbReference type="InterPro" id="IPR036915">
    <property type="entry name" value="Cyclin-like_sf"/>
</dbReference>
<dbReference type="Proteomes" id="UP000308365">
    <property type="component" value="Unassembled WGS sequence"/>
</dbReference>
<protein>
    <recommendedName>
        <fullName evidence="12">Cyclin N-terminal domain-containing protein</fullName>
    </recommendedName>
</protein>
<evidence type="ECO:0000256" key="6">
    <source>
        <dbReference type="SAM" id="Coils"/>
    </source>
</evidence>
<dbReference type="Pfam" id="PF10482">
    <property type="entry name" value="CtIP_N"/>
    <property type="match status" value="2"/>
</dbReference>
<feature type="region of interest" description="Disordered" evidence="7">
    <location>
        <begin position="888"/>
        <end position="913"/>
    </location>
</feature>
<keyword evidence="3" id="KW-0132">Cell division</keyword>
<keyword evidence="4" id="KW-0195">Cyclin</keyword>
<dbReference type="PANTHER" id="PTHR22896:SF3">
    <property type="entry name" value="CDK5 AND ABL1 ENZYME SUBSTRATE 2"/>
    <property type="match status" value="1"/>
</dbReference>
<feature type="compositionally biased region" description="Pro residues" evidence="7">
    <location>
        <begin position="399"/>
        <end position="412"/>
    </location>
</feature>
<feature type="compositionally biased region" description="Polar residues" evidence="7">
    <location>
        <begin position="1043"/>
        <end position="1052"/>
    </location>
</feature>
<dbReference type="SUPFAM" id="SSF47954">
    <property type="entry name" value="Cyclin-like"/>
    <property type="match status" value="1"/>
</dbReference>
<keyword evidence="5" id="KW-0131">Cell cycle</keyword>
<evidence type="ECO:0000313" key="10">
    <source>
        <dbReference type="EMBL" id="TKC45021.1"/>
    </source>
</evidence>
<dbReference type="FunFam" id="1.10.472.10:FF:000020">
    <property type="entry name" value="CDK5 and ABL1 enzyme substrate 1"/>
    <property type="match status" value="1"/>
</dbReference>
<evidence type="ECO:0000313" key="11">
    <source>
        <dbReference type="Proteomes" id="UP000308365"/>
    </source>
</evidence>
<dbReference type="Gene3D" id="1.10.472.10">
    <property type="entry name" value="Cyclin-like"/>
    <property type="match status" value="1"/>
</dbReference>
<gene>
    <name evidence="10" type="ORF">EI555_003533</name>
</gene>
<feature type="region of interest" description="Disordered" evidence="7">
    <location>
        <begin position="988"/>
        <end position="1027"/>
    </location>
</feature>
<feature type="compositionally biased region" description="Basic and acidic residues" evidence="7">
    <location>
        <begin position="453"/>
        <end position="470"/>
    </location>
</feature>
<feature type="compositionally biased region" description="Basic and acidic residues" evidence="7">
    <location>
        <begin position="613"/>
        <end position="623"/>
    </location>
</feature>
<dbReference type="GO" id="GO:0051726">
    <property type="term" value="P:regulation of cell cycle"/>
    <property type="evidence" value="ECO:0007669"/>
    <property type="project" value="InterPro"/>
</dbReference>
<evidence type="ECO:0000256" key="3">
    <source>
        <dbReference type="ARBA" id="ARBA00022618"/>
    </source>
</evidence>
<dbReference type="InterPro" id="IPR012388">
    <property type="entry name" value="CABLES1/2"/>
</dbReference>
<feature type="region of interest" description="Disordered" evidence="7">
    <location>
        <begin position="720"/>
        <end position="786"/>
    </location>
</feature>
<feature type="compositionally biased region" description="Pro residues" evidence="7">
    <location>
        <begin position="266"/>
        <end position="277"/>
    </location>
</feature>
<feature type="compositionally biased region" description="Basic and acidic residues" evidence="7">
    <location>
        <begin position="723"/>
        <end position="741"/>
    </location>
</feature>
<reference evidence="11" key="1">
    <citation type="journal article" date="2019" name="IScience">
        <title>Narwhal Genome Reveals Long-Term Low Genetic Diversity despite Current Large Abundance Size.</title>
        <authorList>
            <person name="Westbury M.V."/>
            <person name="Petersen B."/>
            <person name="Garde E."/>
            <person name="Heide-Jorgensen M.P."/>
            <person name="Lorenzen E.D."/>
        </authorList>
    </citation>
    <scope>NUCLEOTIDE SEQUENCE [LARGE SCALE GENOMIC DNA]</scope>
</reference>
<dbReference type="InterPro" id="IPR019518">
    <property type="entry name" value="CtIP_N"/>
</dbReference>
<accession>A0A4U1F6F7</accession>
<feature type="region of interest" description="Disordered" evidence="7">
    <location>
        <begin position="391"/>
        <end position="684"/>
    </location>
</feature>
<evidence type="ECO:0000256" key="1">
    <source>
        <dbReference type="ARBA" id="ARBA00008742"/>
    </source>
</evidence>
<feature type="region of interest" description="Disordered" evidence="7">
    <location>
        <begin position="156"/>
        <end position="236"/>
    </location>
</feature>
<name>A0A4U1F6F7_MONMO</name>
<feature type="compositionally biased region" description="Low complexity" evidence="7">
    <location>
        <begin position="1006"/>
        <end position="1018"/>
    </location>
</feature>
<feature type="coiled-coil region" evidence="6">
    <location>
        <begin position="71"/>
        <end position="98"/>
    </location>
</feature>
<dbReference type="InterPro" id="IPR006671">
    <property type="entry name" value="Cyclin_N"/>
</dbReference>
<evidence type="ECO:0000256" key="5">
    <source>
        <dbReference type="ARBA" id="ARBA00023306"/>
    </source>
</evidence>
<evidence type="ECO:0000256" key="2">
    <source>
        <dbReference type="ARBA" id="ARBA00022553"/>
    </source>
</evidence>
<feature type="region of interest" description="Disordered" evidence="7">
    <location>
        <begin position="319"/>
        <end position="347"/>
    </location>
</feature>
<dbReference type="Pfam" id="PF00134">
    <property type="entry name" value="Cyclin_N"/>
    <property type="match status" value="1"/>
</dbReference>
<feature type="domain" description="DNA endonuclease Ctp1 N-terminal" evidence="9">
    <location>
        <begin position="4"/>
        <end position="44"/>
    </location>
</feature>
<comment type="caution">
    <text evidence="10">The sequence shown here is derived from an EMBL/GenBank/DDBJ whole genome shotgun (WGS) entry which is preliminary data.</text>
</comment>